<dbReference type="GO" id="GO:0002098">
    <property type="term" value="P:tRNA wobble uridine modification"/>
    <property type="evidence" value="ECO:0007669"/>
    <property type="project" value="InterPro"/>
</dbReference>
<dbReference type="KEGG" id="sre:PTSG_00451"/>
<keyword evidence="6" id="KW-0963">Cytoplasm</keyword>
<feature type="compositionally biased region" description="Low complexity" evidence="9">
    <location>
        <begin position="231"/>
        <end position="252"/>
    </location>
</feature>
<feature type="region of interest" description="Disordered" evidence="9">
    <location>
        <begin position="315"/>
        <end position="355"/>
    </location>
</feature>
<evidence type="ECO:0000256" key="1">
    <source>
        <dbReference type="ARBA" id="ARBA00004123"/>
    </source>
</evidence>
<dbReference type="OrthoDB" id="166907at2759"/>
<evidence type="ECO:0000256" key="6">
    <source>
        <dbReference type="ARBA" id="ARBA00022490"/>
    </source>
</evidence>
<dbReference type="EMBL" id="GL832955">
    <property type="protein sequence ID" value="EGD72432.1"/>
    <property type="molecule type" value="Genomic_DNA"/>
</dbReference>
<sequence length="355" mass="37672">MMLADLLALRQTTTSLIVQDELECRGDVILAQLARQLRSRGGKCVVVCGERGADVFDGPVTSVPWLDATASADFVTRIAEEAEAQQACVFVDSFGSLAAFAGERAALKFVQRLLQRKGCSVYMCLHSNTVSAFCARELEHLCRTHVRIQAHSAALSHAGTAPHVGRQLQQQHVVVADTIHMRTGGSKPTTSRALVTINTLRNGQRAVSVQPLTAAPTLLDALEHTPAPITATATSPASTATTTTATTEAVSTRGQGATASVSMPSTTRTATAAAPPQPQQVSAGGGGGDDDPLTNLTFSLKLTEEEKAMRARTALPYAKTREEKQRALAGTGAIYYEPDDVDDFDDEDPDDDLDI</sequence>
<feature type="region of interest" description="Disordered" evidence="9">
    <location>
        <begin position="231"/>
        <end position="295"/>
    </location>
</feature>
<evidence type="ECO:0000256" key="5">
    <source>
        <dbReference type="ARBA" id="ARBA00020264"/>
    </source>
</evidence>
<evidence type="ECO:0000313" key="11">
    <source>
        <dbReference type="Proteomes" id="UP000007799"/>
    </source>
</evidence>
<evidence type="ECO:0000256" key="2">
    <source>
        <dbReference type="ARBA" id="ARBA00004496"/>
    </source>
</evidence>
<keyword evidence="8" id="KW-0539">Nucleus</keyword>
<dbReference type="InParanoid" id="F2TWI6"/>
<dbReference type="UniPathway" id="UPA00988"/>
<evidence type="ECO:0000256" key="9">
    <source>
        <dbReference type="SAM" id="MobiDB-lite"/>
    </source>
</evidence>
<dbReference type="RefSeq" id="XP_004999001.1">
    <property type="nucleotide sequence ID" value="XM_004998944.1"/>
</dbReference>
<dbReference type="Gene3D" id="3.40.50.300">
    <property type="entry name" value="P-loop containing nucleotide triphosphate hydrolases"/>
    <property type="match status" value="1"/>
</dbReference>
<gene>
    <name evidence="10" type="ORF">PTSG_00451</name>
</gene>
<dbReference type="Pfam" id="PF10483">
    <property type="entry name" value="Elong_Iki1"/>
    <property type="match status" value="1"/>
</dbReference>
<dbReference type="GeneID" id="16067584"/>
<dbReference type="GO" id="GO:0005634">
    <property type="term" value="C:nucleus"/>
    <property type="evidence" value="ECO:0007669"/>
    <property type="project" value="UniProtKB-SubCell"/>
</dbReference>
<comment type="similarity">
    <text evidence="4">Belongs to the ELP5 family.</text>
</comment>
<dbReference type="GO" id="GO:0000049">
    <property type="term" value="F:tRNA binding"/>
    <property type="evidence" value="ECO:0007669"/>
    <property type="project" value="TreeGrafter"/>
</dbReference>
<evidence type="ECO:0000256" key="7">
    <source>
        <dbReference type="ARBA" id="ARBA00022694"/>
    </source>
</evidence>
<comment type="pathway">
    <text evidence="3">tRNA modification; 5-methoxycarbonylmethyl-2-thiouridine-tRNA biosynthesis.</text>
</comment>
<evidence type="ECO:0000256" key="3">
    <source>
        <dbReference type="ARBA" id="ARBA00005043"/>
    </source>
</evidence>
<dbReference type="STRING" id="946362.F2TWI6"/>
<evidence type="ECO:0000313" key="10">
    <source>
        <dbReference type="EMBL" id="EGD72432.1"/>
    </source>
</evidence>
<dbReference type="InterPro" id="IPR027417">
    <property type="entry name" value="P-loop_NTPase"/>
</dbReference>
<feature type="compositionally biased region" description="Acidic residues" evidence="9">
    <location>
        <begin position="337"/>
        <end position="355"/>
    </location>
</feature>
<dbReference type="AlphaFoldDB" id="F2TWI6"/>
<keyword evidence="11" id="KW-1185">Reference proteome</keyword>
<accession>F2TWI6</accession>
<keyword evidence="7" id="KW-0819">tRNA processing</keyword>
<dbReference type="Proteomes" id="UP000007799">
    <property type="component" value="Unassembled WGS sequence"/>
</dbReference>
<feature type="compositionally biased region" description="Low complexity" evidence="9">
    <location>
        <begin position="262"/>
        <end position="282"/>
    </location>
</feature>
<dbReference type="GO" id="GO:0005829">
    <property type="term" value="C:cytosol"/>
    <property type="evidence" value="ECO:0007669"/>
    <property type="project" value="TreeGrafter"/>
</dbReference>
<evidence type="ECO:0000256" key="8">
    <source>
        <dbReference type="ARBA" id="ARBA00023242"/>
    </source>
</evidence>
<comment type="subcellular location">
    <subcellularLocation>
        <location evidence="2">Cytoplasm</location>
    </subcellularLocation>
    <subcellularLocation>
        <location evidence="1">Nucleus</location>
    </subcellularLocation>
</comment>
<dbReference type="PANTHER" id="PTHR15641:SF1">
    <property type="entry name" value="ELONGATOR COMPLEX PROTEIN 5"/>
    <property type="match status" value="1"/>
</dbReference>
<organism evidence="11">
    <name type="scientific">Salpingoeca rosetta (strain ATCC 50818 / BSB-021)</name>
    <dbReference type="NCBI Taxonomy" id="946362"/>
    <lineage>
        <taxon>Eukaryota</taxon>
        <taxon>Choanoflagellata</taxon>
        <taxon>Craspedida</taxon>
        <taxon>Salpingoecidae</taxon>
        <taxon>Salpingoeca</taxon>
    </lineage>
</organism>
<name>F2TWI6_SALR5</name>
<dbReference type="GO" id="GO:0033588">
    <property type="term" value="C:elongator holoenzyme complex"/>
    <property type="evidence" value="ECO:0007669"/>
    <property type="project" value="InterPro"/>
</dbReference>
<protein>
    <recommendedName>
        <fullName evidence="5">Elongator complex protein 5</fullName>
    </recommendedName>
</protein>
<evidence type="ECO:0000256" key="4">
    <source>
        <dbReference type="ARBA" id="ARBA00009567"/>
    </source>
</evidence>
<proteinExistence type="inferred from homology"/>
<reference evidence="10" key="1">
    <citation type="submission" date="2009-08" db="EMBL/GenBank/DDBJ databases">
        <title>Annotation of Salpingoeca rosetta.</title>
        <authorList>
            <consortium name="The Broad Institute Genome Sequencing Platform"/>
            <person name="Russ C."/>
            <person name="Cuomo C."/>
            <person name="Burger G."/>
            <person name="Gray M.W."/>
            <person name="Holland P.W.H."/>
            <person name="King N."/>
            <person name="Lang F.B.F."/>
            <person name="Roger A.J."/>
            <person name="Ruiz-Trillo I."/>
            <person name="Young S.K."/>
            <person name="Zeng Q."/>
            <person name="Gargeya S."/>
            <person name="Alvarado L."/>
            <person name="Berlin A."/>
            <person name="Chapman S.B."/>
            <person name="Chen Z."/>
            <person name="Freedman E."/>
            <person name="Gellesch M."/>
            <person name="Goldberg J."/>
            <person name="Griggs A."/>
            <person name="Gujja S."/>
            <person name="Heilman E."/>
            <person name="Heiman D."/>
            <person name="Howarth C."/>
            <person name="Mehta T."/>
            <person name="Neiman D."/>
            <person name="Pearson M."/>
            <person name="Roberts A."/>
            <person name="Saif S."/>
            <person name="Shea T."/>
            <person name="Shenoy N."/>
            <person name="Sisk P."/>
            <person name="Stolte C."/>
            <person name="Sykes S."/>
            <person name="White J."/>
            <person name="Yandava C."/>
            <person name="Haas B."/>
            <person name="Nusbaum C."/>
            <person name="Birren B."/>
        </authorList>
    </citation>
    <scope>NUCLEOTIDE SEQUENCE [LARGE SCALE GENOMIC DNA]</scope>
    <source>
        <strain evidence="10">ATCC 50818</strain>
    </source>
</reference>
<dbReference type="PANTHER" id="PTHR15641">
    <property type="entry name" value="ELONGATOR COMPLEX PROTEIN 5"/>
    <property type="match status" value="1"/>
</dbReference>
<dbReference type="InterPro" id="IPR019519">
    <property type="entry name" value="Elp5"/>
</dbReference>